<gene>
    <name evidence="3" type="ORF">M407DRAFT_22191</name>
</gene>
<keyword evidence="4" id="KW-1185">Reference proteome</keyword>
<dbReference type="OrthoDB" id="190201at2759"/>
<protein>
    <recommendedName>
        <fullName evidence="2">AB hydrolase-1 domain-containing protein</fullName>
    </recommendedName>
</protein>
<name>A0A0C3QCS9_9AGAM</name>
<keyword evidence="1" id="KW-0732">Signal</keyword>
<reference evidence="3 4" key="1">
    <citation type="submission" date="2014-04" db="EMBL/GenBank/DDBJ databases">
        <authorList>
            <consortium name="DOE Joint Genome Institute"/>
            <person name="Kuo A."/>
            <person name="Girlanda M."/>
            <person name="Perotto S."/>
            <person name="Kohler A."/>
            <person name="Nagy L.G."/>
            <person name="Floudas D."/>
            <person name="Copeland A."/>
            <person name="Barry K.W."/>
            <person name="Cichocki N."/>
            <person name="Veneault-Fourrey C."/>
            <person name="LaButti K."/>
            <person name="Lindquist E.A."/>
            <person name="Lipzen A."/>
            <person name="Lundell T."/>
            <person name="Morin E."/>
            <person name="Murat C."/>
            <person name="Sun H."/>
            <person name="Tunlid A."/>
            <person name="Henrissat B."/>
            <person name="Grigoriev I.V."/>
            <person name="Hibbett D.S."/>
            <person name="Martin F."/>
            <person name="Nordberg H.P."/>
            <person name="Cantor M.N."/>
            <person name="Hua S.X."/>
        </authorList>
    </citation>
    <scope>NUCLEOTIDE SEQUENCE [LARGE SCALE GENOMIC DNA]</scope>
    <source>
        <strain evidence="3 4">MUT 4182</strain>
    </source>
</reference>
<evidence type="ECO:0000313" key="4">
    <source>
        <dbReference type="Proteomes" id="UP000054248"/>
    </source>
</evidence>
<dbReference type="Gene3D" id="3.40.50.1820">
    <property type="entry name" value="alpha/beta hydrolase"/>
    <property type="match status" value="1"/>
</dbReference>
<dbReference type="STRING" id="1051891.A0A0C3QCS9"/>
<evidence type="ECO:0000259" key="2">
    <source>
        <dbReference type="Pfam" id="PF00561"/>
    </source>
</evidence>
<dbReference type="AlphaFoldDB" id="A0A0C3QCS9"/>
<proteinExistence type="predicted"/>
<reference evidence="4" key="2">
    <citation type="submission" date="2015-01" db="EMBL/GenBank/DDBJ databases">
        <title>Evolutionary Origins and Diversification of the Mycorrhizal Mutualists.</title>
        <authorList>
            <consortium name="DOE Joint Genome Institute"/>
            <consortium name="Mycorrhizal Genomics Consortium"/>
            <person name="Kohler A."/>
            <person name="Kuo A."/>
            <person name="Nagy L.G."/>
            <person name="Floudas D."/>
            <person name="Copeland A."/>
            <person name="Barry K.W."/>
            <person name="Cichocki N."/>
            <person name="Veneault-Fourrey C."/>
            <person name="LaButti K."/>
            <person name="Lindquist E.A."/>
            <person name="Lipzen A."/>
            <person name="Lundell T."/>
            <person name="Morin E."/>
            <person name="Murat C."/>
            <person name="Riley R."/>
            <person name="Ohm R."/>
            <person name="Sun H."/>
            <person name="Tunlid A."/>
            <person name="Henrissat B."/>
            <person name="Grigoriev I.V."/>
            <person name="Hibbett D.S."/>
            <person name="Martin F."/>
        </authorList>
    </citation>
    <scope>NUCLEOTIDE SEQUENCE [LARGE SCALE GENOMIC DNA]</scope>
    <source>
        <strain evidence="4">MUT 4182</strain>
    </source>
</reference>
<dbReference type="Pfam" id="PF00561">
    <property type="entry name" value="Abhydrolase_1"/>
    <property type="match status" value="1"/>
</dbReference>
<dbReference type="InterPro" id="IPR029058">
    <property type="entry name" value="AB_hydrolase_fold"/>
</dbReference>
<sequence length="300" mass="33750">MVGLASLLGVVGQAALLAYCSPAKYPDESTVIRSPKRWLSLPPTPSLPSYSGGKYAKINNIQLWYDSFGPSNPHRSPIFFLHGGLGNSDYFGEQVQFFNGKGFKVVTVDSRGHGRSTTDFDIPLSYDLMSEDFVALLDYLHIPKASFVGWSDGAINALNIAAKHPSRVDKVFAFAANYNPSGVMDTTLSPVFSTYVNRTILEYNRLSLHPDRYDEFLNQILQMWQEQPNWTESFFSTINATNVWIVDGDHEEAVYRSQQDDMARWLPDAGQLLLPQVSHFAFIQDPDIFNAMLWSFLGRD</sequence>
<dbReference type="InterPro" id="IPR000073">
    <property type="entry name" value="AB_hydrolase_1"/>
</dbReference>
<dbReference type="PANTHER" id="PTHR46331">
    <property type="entry name" value="VALACYCLOVIR HYDROLASE"/>
    <property type="match status" value="1"/>
</dbReference>
<dbReference type="GO" id="GO:0017171">
    <property type="term" value="F:serine hydrolase activity"/>
    <property type="evidence" value="ECO:0007669"/>
    <property type="project" value="TreeGrafter"/>
</dbReference>
<dbReference type="SUPFAM" id="SSF53474">
    <property type="entry name" value="alpha/beta-Hydrolases"/>
    <property type="match status" value="1"/>
</dbReference>
<dbReference type="Proteomes" id="UP000054248">
    <property type="component" value="Unassembled WGS sequence"/>
</dbReference>
<feature type="chain" id="PRO_5002168365" description="AB hydrolase-1 domain-containing protein" evidence="1">
    <location>
        <begin position="23"/>
        <end position="300"/>
    </location>
</feature>
<evidence type="ECO:0000313" key="3">
    <source>
        <dbReference type="EMBL" id="KIO28605.1"/>
    </source>
</evidence>
<dbReference type="HOGENOM" id="CLU_020336_50_5_1"/>
<feature type="signal peptide" evidence="1">
    <location>
        <begin position="1"/>
        <end position="22"/>
    </location>
</feature>
<dbReference type="PANTHER" id="PTHR46331:SF2">
    <property type="entry name" value="VALACYCLOVIR HYDROLASE"/>
    <property type="match status" value="1"/>
</dbReference>
<feature type="domain" description="AB hydrolase-1" evidence="2">
    <location>
        <begin position="77"/>
        <end position="186"/>
    </location>
</feature>
<dbReference type="EMBL" id="KN822992">
    <property type="protein sequence ID" value="KIO28605.1"/>
    <property type="molecule type" value="Genomic_DNA"/>
</dbReference>
<evidence type="ECO:0000256" key="1">
    <source>
        <dbReference type="SAM" id="SignalP"/>
    </source>
</evidence>
<organism evidence="3 4">
    <name type="scientific">Tulasnella calospora MUT 4182</name>
    <dbReference type="NCBI Taxonomy" id="1051891"/>
    <lineage>
        <taxon>Eukaryota</taxon>
        <taxon>Fungi</taxon>
        <taxon>Dikarya</taxon>
        <taxon>Basidiomycota</taxon>
        <taxon>Agaricomycotina</taxon>
        <taxon>Agaricomycetes</taxon>
        <taxon>Cantharellales</taxon>
        <taxon>Tulasnellaceae</taxon>
        <taxon>Tulasnella</taxon>
    </lineage>
</organism>
<accession>A0A0C3QCS9</accession>